<dbReference type="EMBL" id="JAELVF020000001">
    <property type="protein sequence ID" value="MBU7596298.1"/>
    <property type="molecule type" value="Genomic_DNA"/>
</dbReference>
<organism evidence="1 2">
    <name type="scientific">Streptomyces tardus</name>
    <dbReference type="NCBI Taxonomy" id="2780544"/>
    <lineage>
        <taxon>Bacteria</taxon>
        <taxon>Bacillati</taxon>
        <taxon>Actinomycetota</taxon>
        <taxon>Actinomycetes</taxon>
        <taxon>Kitasatosporales</taxon>
        <taxon>Streptomycetaceae</taxon>
        <taxon>Streptomyces</taxon>
    </lineage>
</organism>
<gene>
    <name evidence="1" type="ORF">JGS22_001250</name>
</gene>
<dbReference type="RefSeq" id="WP_211040625.1">
    <property type="nucleotide sequence ID" value="NZ_JAELVF020000001.1"/>
</dbReference>
<dbReference type="Proteomes" id="UP000694501">
    <property type="component" value="Unassembled WGS sequence"/>
</dbReference>
<dbReference type="AlphaFoldDB" id="A0A949N6S9"/>
<sequence length="146" mass="15950">MSTDSRPYGEQAVTQRPRQPCGEGYLCEVYAQPLDASPLYLLASARLNSPRLVLRWLKGRAVRLSRALDLEPGAGPWPTAALRPAPDDAPSPGVRLRLWAQDRSAHEELLRGLRIRELVSVTAADTDVLYTLTARALPAPTVAAAR</sequence>
<reference evidence="1" key="1">
    <citation type="submission" date="2021-06" db="EMBL/GenBank/DDBJ databases">
        <title>Sequencing of actinobacteria type strains.</title>
        <authorList>
            <person name="Nguyen G.-S."/>
            <person name="Wentzel A."/>
        </authorList>
    </citation>
    <scope>NUCLEOTIDE SEQUENCE</scope>
    <source>
        <strain evidence="1">P38-E01</strain>
    </source>
</reference>
<evidence type="ECO:0000313" key="2">
    <source>
        <dbReference type="Proteomes" id="UP000694501"/>
    </source>
</evidence>
<comment type="caution">
    <text evidence="1">The sequence shown here is derived from an EMBL/GenBank/DDBJ whole genome shotgun (WGS) entry which is preliminary data.</text>
</comment>
<accession>A0A949N6S9</accession>
<keyword evidence="2" id="KW-1185">Reference proteome</keyword>
<name>A0A949N6S9_9ACTN</name>
<proteinExistence type="predicted"/>
<protein>
    <submittedName>
        <fullName evidence="1">Uncharacterized protein</fullName>
    </submittedName>
</protein>
<evidence type="ECO:0000313" key="1">
    <source>
        <dbReference type="EMBL" id="MBU7596298.1"/>
    </source>
</evidence>